<dbReference type="AlphaFoldDB" id="A0A5E7KKC5"/>
<name>A0A5E7KKC5_PSEFL</name>
<evidence type="ECO:0000313" key="2">
    <source>
        <dbReference type="Proteomes" id="UP000385207"/>
    </source>
</evidence>
<protein>
    <submittedName>
        <fullName evidence="1">Uncharacterized protein</fullName>
    </submittedName>
</protein>
<dbReference type="RefSeq" id="WP_150784181.1">
    <property type="nucleotide sequence ID" value="NZ_CABVII010000011.1"/>
</dbReference>
<dbReference type="Proteomes" id="UP000385207">
    <property type="component" value="Unassembled WGS sequence"/>
</dbReference>
<gene>
    <name evidence="1" type="ORF">PS862_02865</name>
</gene>
<accession>A0A5E7KKC5</accession>
<sequence length="79" mass="8526">MIVRPLVRSIRRIVRPIISTITSGAGSFKQGDQAASLVLDFTRSLYGVQSADETIANQMNPLPSLLLDFAANKYFVGGA</sequence>
<dbReference type="EMBL" id="CABVII010000011">
    <property type="protein sequence ID" value="VVP01376.1"/>
    <property type="molecule type" value="Genomic_DNA"/>
</dbReference>
<reference evidence="1 2" key="1">
    <citation type="submission" date="2019-09" db="EMBL/GenBank/DDBJ databases">
        <authorList>
            <person name="Chandra G."/>
            <person name="Truman W A."/>
        </authorList>
    </citation>
    <scope>NUCLEOTIDE SEQUENCE [LARGE SCALE GENOMIC DNA]</scope>
    <source>
        <strain evidence="1">PS862</strain>
    </source>
</reference>
<proteinExistence type="predicted"/>
<evidence type="ECO:0000313" key="1">
    <source>
        <dbReference type="EMBL" id="VVP01376.1"/>
    </source>
</evidence>
<organism evidence="1 2">
    <name type="scientific">Pseudomonas fluorescens</name>
    <dbReference type="NCBI Taxonomy" id="294"/>
    <lineage>
        <taxon>Bacteria</taxon>
        <taxon>Pseudomonadati</taxon>
        <taxon>Pseudomonadota</taxon>
        <taxon>Gammaproteobacteria</taxon>
        <taxon>Pseudomonadales</taxon>
        <taxon>Pseudomonadaceae</taxon>
        <taxon>Pseudomonas</taxon>
    </lineage>
</organism>